<dbReference type="SMART" id="SM00338">
    <property type="entry name" value="BRLZ"/>
    <property type="match status" value="1"/>
</dbReference>
<dbReference type="Pfam" id="PF00170">
    <property type="entry name" value="bZIP_1"/>
    <property type="match status" value="1"/>
</dbReference>
<dbReference type="GO" id="GO:0005667">
    <property type="term" value="C:transcription regulator complex"/>
    <property type="evidence" value="ECO:0007669"/>
    <property type="project" value="TreeGrafter"/>
</dbReference>
<dbReference type="GO" id="GO:0001080">
    <property type="term" value="P:nitrogen catabolite activation of transcription from RNA polymerase II promoter"/>
    <property type="evidence" value="ECO:0007669"/>
    <property type="project" value="TreeGrafter"/>
</dbReference>
<dbReference type="PROSITE" id="PS50217">
    <property type="entry name" value="BZIP"/>
    <property type="match status" value="1"/>
</dbReference>
<feature type="domain" description="BZIP" evidence="5">
    <location>
        <begin position="144"/>
        <end position="206"/>
    </location>
</feature>
<evidence type="ECO:0000259" key="5">
    <source>
        <dbReference type="PROSITE" id="PS50217"/>
    </source>
</evidence>
<evidence type="ECO:0000313" key="7">
    <source>
        <dbReference type="Proteomes" id="UP000019804"/>
    </source>
</evidence>
<dbReference type="OrthoDB" id="2257100at2759"/>
<protein>
    <recommendedName>
        <fullName evidence="5">BZIP domain-containing protein</fullName>
    </recommendedName>
</protein>
<reference evidence="7" key="1">
    <citation type="journal article" date="2014" name="Nat. Commun.">
        <title>Genomic adaptations of the halophilic Dead Sea filamentous fungus Eurotium rubrum.</title>
        <authorList>
            <person name="Kis-Papo T."/>
            <person name="Weig A.R."/>
            <person name="Riley R."/>
            <person name="Persoh D."/>
            <person name="Salamov A."/>
            <person name="Sun H."/>
            <person name="Lipzen A."/>
            <person name="Wasser S.P."/>
            <person name="Rambold G."/>
            <person name="Grigoriev I.V."/>
            <person name="Nevo E."/>
        </authorList>
    </citation>
    <scope>NUCLEOTIDE SEQUENCE [LARGE SCALE GENOMIC DNA]</scope>
    <source>
        <strain evidence="7">CBS 135680</strain>
    </source>
</reference>
<dbReference type="PANTHER" id="PTHR11462">
    <property type="entry name" value="JUN TRANSCRIPTION FACTOR-RELATED"/>
    <property type="match status" value="1"/>
</dbReference>
<sequence>MACTANNGTPAIQLSFIVYQPQRLQLTKKPPWTCGAGSDPLDGLINPETLGSWNTENCALFQSSVDNLDMFSHVVDFPMPSQSSTSASHDLGGGSLEGRQQRLVQSSDNGPISQEFQSLPTPLPQLNTSTPSPNSSGSTSSKPKPSRIEKRESNTLAARRYRQRRVDQVKNLEAELEKTKQERDELRIRVSKLEGETEALRSLVRK</sequence>
<dbReference type="Gene3D" id="1.20.5.170">
    <property type="match status" value="1"/>
</dbReference>
<name>A0A017SMA0_ASPRC</name>
<dbReference type="GeneID" id="63693879"/>
<dbReference type="RefSeq" id="XP_040641457.1">
    <property type="nucleotide sequence ID" value="XM_040778755.1"/>
</dbReference>
<accession>A0A017SMA0</accession>
<dbReference type="InterPro" id="IPR004827">
    <property type="entry name" value="bZIP"/>
</dbReference>
<keyword evidence="1" id="KW-0805">Transcription regulation</keyword>
<dbReference type="AlphaFoldDB" id="A0A017SMA0"/>
<dbReference type="CDD" id="cd12193">
    <property type="entry name" value="bZIP_GCN4"/>
    <property type="match status" value="1"/>
</dbReference>
<evidence type="ECO:0000256" key="4">
    <source>
        <dbReference type="SAM" id="MobiDB-lite"/>
    </source>
</evidence>
<organism evidence="6 7">
    <name type="scientific">Aspergillus ruber (strain CBS 135680)</name>
    <dbReference type="NCBI Taxonomy" id="1388766"/>
    <lineage>
        <taxon>Eukaryota</taxon>
        <taxon>Fungi</taxon>
        <taxon>Dikarya</taxon>
        <taxon>Ascomycota</taxon>
        <taxon>Pezizomycotina</taxon>
        <taxon>Eurotiomycetes</taxon>
        <taxon>Eurotiomycetidae</taxon>
        <taxon>Eurotiales</taxon>
        <taxon>Aspergillaceae</taxon>
        <taxon>Aspergillus</taxon>
        <taxon>Aspergillus subgen. Aspergillus</taxon>
    </lineage>
</organism>
<dbReference type="GO" id="GO:1903833">
    <property type="term" value="P:positive regulation of cellular response to amino acid starvation"/>
    <property type="evidence" value="ECO:0007669"/>
    <property type="project" value="TreeGrafter"/>
</dbReference>
<gene>
    <name evidence="6" type="ORF">EURHEDRAFT_375587</name>
</gene>
<dbReference type="InterPro" id="IPR050946">
    <property type="entry name" value="AP-1_TF_bZIP"/>
</dbReference>
<feature type="compositionally biased region" description="Low complexity" evidence="4">
    <location>
        <begin position="127"/>
        <end position="143"/>
    </location>
</feature>
<dbReference type="HOGENOM" id="CLU_1331694_0_0_1"/>
<evidence type="ECO:0000256" key="1">
    <source>
        <dbReference type="ARBA" id="ARBA00023015"/>
    </source>
</evidence>
<keyword evidence="2" id="KW-0238">DNA-binding</keyword>
<evidence type="ECO:0000256" key="3">
    <source>
        <dbReference type="ARBA" id="ARBA00023163"/>
    </source>
</evidence>
<dbReference type="STRING" id="1388766.A0A017SMA0"/>
<dbReference type="Proteomes" id="UP000019804">
    <property type="component" value="Unassembled WGS sequence"/>
</dbReference>
<dbReference type="InterPro" id="IPR046347">
    <property type="entry name" value="bZIP_sf"/>
</dbReference>
<proteinExistence type="predicted"/>
<evidence type="ECO:0000256" key="2">
    <source>
        <dbReference type="ARBA" id="ARBA00023125"/>
    </source>
</evidence>
<dbReference type="GO" id="GO:0000978">
    <property type="term" value="F:RNA polymerase II cis-regulatory region sequence-specific DNA binding"/>
    <property type="evidence" value="ECO:0007669"/>
    <property type="project" value="TreeGrafter"/>
</dbReference>
<dbReference type="PANTHER" id="PTHR11462:SF35">
    <property type="entry name" value="TRANSCRIPTION FACTOR JRA"/>
    <property type="match status" value="1"/>
</dbReference>
<dbReference type="SUPFAM" id="SSF57959">
    <property type="entry name" value="Leucine zipper domain"/>
    <property type="match status" value="1"/>
</dbReference>
<feature type="region of interest" description="Disordered" evidence="4">
    <location>
        <begin position="103"/>
        <end position="163"/>
    </location>
</feature>
<dbReference type="PROSITE" id="PS00036">
    <property type="entry name" value="BZIP_BASIC"/>
    <property type="match status" value="1"/>
</dbReference>
<keyword evidence="3" id="KW-0804">Transcription</keyword>
<feature type="compositionally biased region" description="Polar residues" evidence="4">
    <location>
        <begin position="103"/>
        <end position="126"/>
    </location>
</feature>
<dbReference type="EMBL" id="KK088415">
    <property type="protein sequence ID" value="EYE97769.1"/>
    <property type="molecule type" value="Genomic_DNA"/>
</dbReference>
<evidence type="ECO:0000313" key="6">
    <source>
        <dbReference type="EMBL" id="EYE97769.1"/>
    </source>
</evidence>
<keyword evidence="7" id="KW-1185">Reference proteome</keyword>
<dbReference type="GO" id="GO:0000981">
    <property type="term" value="F:DNA-binding transcription factor activity, RNA polymerase II-specific"/>
    <property type="evidence" value="ECO:0007669"/>
    <property type="project" value="TreeGrafter"/>
</dbReference>